<sequence length="496" mass="57120">MESLFFEHEIVNSLFLQQKDFILSTFKSIEESAPSPVVLATLARISLFPHLNIATCSLKSLFRVLKRDPPALTLLPSPIFPSSSPHKQYFGLSFLAALTKKRRTVFNKIQTNLPNDPSHLQKYLEITKDNPYFIAYSLNFCSYSFLLPTHLLNATPRINIDPEIIRELILFVKEAVPTVLTNISTIDTLIASLPSDSSPTTPFVSKTGTKTKKSLKKLRNQCIDFVNYGWAFVIEMTNLPTDPLKSSFKTIVLDDPYFSDLILNSLMLLHIPVQRTTIIAILVILDKFPSMRITFIEANLVGRMFETVHFVFLTHSESNTLVILTVFIERMLNPFGDDPAICPEHYRLLRACVLEPAKPFITFMFNNSDNLVLNEEDKAEVEDHLCRIHRHIQNMELRSDEHDSDFVSDIAIWETRTMVEMANEEIFQIVFQRLLNRSREWKQSNQERQKKREVVLREEGWDDAIELRVVGLEVDTNQNQQNASREFRVQLALNAD</sequence>
<organism evidence="1 2">
    <name type="scientific">Blattamonas nauphoetae</name>
    <dbReference type="NCBI Taxonomy" id="2049346"/>
    <lineage>
        <taxon>Eukaryota</taxon>
        <taxon>Metamonada</taxon>
        <taxon>Preaxostyla</taxon>
        <taxon>Oxymonadida</taxon>
        <taxon>Blattamonas</taxon>
    </lineage>
</organism>
<name>A0ABQ9YDW7_9EUKA</name>
<reference evidence="1 2" key="1">
    <citation type="journal article" date="2022" name="bioRxiv">
        <title>Genomics of Preaxostyla Flagellates Illuminates Evolutionary Transitions and the Path Towards Mitochondrial Loss.</title>
        <authorList>
            <person name="Novak L.V.F."/>
            <person name="Treitli S.C."/>
            <person name="Pyrih J."/>
            <person name="Halakuc P."/>
            <person name="Pipaliya S.V."/>
            <person name="Vacek V."/>
            <person name="Brzon O."/>
            <person name="Soukal P."/>
            <person name="Eme L."/>
            <person name="Dacks J.B."/>
            <person name="Karnkowska A."/>
            <person name="Elias M."/>
            <person name="Hampl V."/>
        </authorList>
    </citation>
    <scope>NUCLEOTIDE SEQUENCE [LARGE SCALE GENOMIC DNA]</scope>
    <source>
        <strain evidence="1">NAU3</strain>
        <tissue evidence="1">Gut</tissue>
    </source>
</reference>
<protein>
    <submittedName>
        <fullName evidence="1">Uncharacterized protein</fullName>
    </submittedName>
</protein>
<dbReference type="EMBL" id="JARBJD010000013">
    <property type="protein sequence ID" value="KAK2961962.1"/>
    <property type="molecule type" value="Genomic_DNA"/>
</dbReference>
<accession>A0ABQ9YDW7</accession>
<keyword evidence="2" id="KW-1185">Reference proteome</keyword>
<evidence type="ECO:0000313" key="2">
    <source>
        <dbReference type="Proteomes" id="UP001281761"/>
    </source>
</evidence>
<gene>
    <name evidence="1" type="ORF">BLNAU_3018</name>
</gene>
<comment type="caution">
    <text evidence="1">The sequence shown here is derived from an EMBL/GenBank/DDBJ whole genome shotgun (WGS) entry which is preliminary data.</text>
</comment>
<proteinExistence type="predicted"/>
<dbReference type="Proteomes" id="UP001281761">
    <property type="component" value="Unassembled WGS sequence"/>
</dbReference>
<evidence type="ECO:0000313" key="1">
    <source>
        <dbReference type="EMBL" id="KAK2961962.1"/>
    </source>
</evidence>